<dbReference type="InterPro" id="IPR012312">
    <property type="entry name" value="Hemerythrin-like"/>
</dbReference>
<comment type="caution">
    <text evidence="2">The sequence shown here is derived from an EMBL/GenBank/DDBJ whole genome shotgun (WGS) entry which is preliminary data.</text>
</comment>
<accession>A0A2T6CFE3</accession>
<sequence>MRLNPSQRGDWLSPAEMARLGSPLDLINEDHYRLRHICAVLDRLSGKPSREPVDLEQTRGFLRRELSAHIADEEEDLFPMLRKRCEPEDQVDKTLDRLSKDHASHLEGAKSCLVILDGLHAQRSDLTRDERAVLRGFADKKRRHLILENAILLPLARARLMTTDLRQMLEHMLDRRGLPGGGYHAG</sequence>
<evidence type="ECO:0000259" key="1">
    <source>
        <dbReference type="Pfam" id="PF01814"/>
    </source>
</evidence>
<dbReference type="RefSeq" id="WP_160168869.1">
    <property type="nucleotide sequence ID" value="NZ_CP081109.1"/>
</dbReference>
<dbReference type="Proteomes" id="UP000244092">
    <property type="component" value="Unassembled WGS sequence"/>
</dbReference>
<dbReference type="Pfam" id="PF01814">
    <property type="entry name" value="Hemerythrin"/>
    <property type="match status" value="1"/>
</dbReference>
<organism evidence="2 3">
    <name type="scientific">Sulfitobacter mediterraneus</name>
    <dbReference type="NCBI Taxonomy" id="83219"/>
    <lineage>
        <taxon>Bacteria</taxon>
        <taxon>Pseudomonadati</taxon>
        <taxon>Pseudomonadota</taxon>
        <taxon>Alphaproteobacteria</taxon>
        <taxon>Rhodobacterales</taxon>
        <taxon>Roseobacteraceae</taxon>
        <taxon>Sulfitobacter</taxon>
    </lineage>
</organism>
<dbReference type="AlphaFoldDB" id="A0A2T6CFE3"/>
<feature type="domain" description="Hemerythrin-like" evidence="1">
    <location>
        <begin position="23"/>
        <end position="156"/>
    </location>
</feature>
<dbReference type="Gene3D" id="1.20.120.520">
    <property type="entry name" value="nmb1532 protein domain like"/>
    <property type="match status" value="1"/>
</dbReference>
<gene>
    <name evidence="2" type="ORF">C8N31_104109</name>
</gene>
<reference evidence="2 3" key="1">
    <citation type="submission" date="2018-04" db="EMBL/GenBank/DDBJ databases">
        <title>Genomic Encyclopedia of Archaeal and Bacterial Type Strains, Phase II (KMG-II): from individual species to whole genera.</title>
        <authorList>
            <person name="Goeker M."/>
        </authorList>
    </citation>
    <scope>NUCLEOTIDE SEQUENCE [LARGE SCALE GENOMIC DNA]</scope>
    <source>
        <strain evidence="2 3">DSM 12244</strain>
    </source>
</reference>
<proteinExistence type="predicted"/>
<evidence type="ECO:0000313" key="3">
    <source>
        <dbReference type="Proteomes" id="UP000244092"/>
    </source>
</evidence>
<evidence type="ECO:0000313" key="2">
    <source>
        <dbReference type="EMBL" id="PTX74228.1"/>
    </source>
</evidence>
<protein>
    <submittedName>
        <fullName evidence="2">Hemerythrin HHE cation binding domain-containing protein</fullName>
    </submittedName>
</protein>
<name>A0A2T6CFE3_9RHOB</name>
<dbReference type="EMBL" id="QBKU01000004">
    <property type="protein sequence ID" value="PTX74228.1"/>
    <property type="molecule type" value="Genomic_DNA"/>
</dbReference>